<protein>
    <submittedName>
        <fullName evidence="9">NADH-quinone oxidoreductase subunit K</fullName>
    </submittedName>
</protein>
<dbReference type="PANTHER" id="PTHR34583">
    <property type="entry name" value="ANTIPORTER SUBUNIT MNHC2-RELATED"/>
    <property type="match status" value="1"/>
</dbReference>
<dbReference type="Proteomes" id="UP000727993">
    <property type="component" value="Unassembled WGS sequence"/>
</dbReference>
<keyword evidence="6 8" id="KW-0472">Membrane</keyword>
<comment type="similarity">
    <text evidence="2">Belongs to the CPA3 antiporters (TC 2.A.63) subunit C family.</text>
</comment>
<feature type="region of interest" description="Disordered" evidence="7">
    <location>
        <begin position="124"/>
        <end position="181"/>
    </location>
</feature>
<keyword evidence="3" id="KW-1003">Cell membrane</keyword>
<evidence type="ECO:0000313" key="10">
    <source>
        <dbReference type="Proteomes" id="UP000727993"/>
    </source>
</evidence>
<comment type="caution">
    <text evidence="9">The sequence shown here is derived from an EMBL/GenBank/DDBJ whole genome shotgun (WGS) entry which is preliminary data.</text>
</comment>
<feature type="transmembrane region" description="Helical" evidence="8">
    <location>
        <begin position="6"/>
        <end position="21"/>
    </location>
</feature>
<dbReference type="Pfam" id="PF00420">
    <property type="entry name" value="Oxidored_q2"/>
    <property type="match status" value="1"/>
</dbReference>
<feature type="compositionally biased region" description="Basic and acidic residues" evidence="7">
    <location>
        <begin position="152"/>
        <end position="181"/>
    </location>
</feature>
<dbReference type="InterPro" id="IPR050601">
    <property type="entry name" value="CPA3_antiporter_subunitC"/>
</dbReference>
<gene>
    <name evidence="9" type="ORF">IPN02_08175</name>
</gene>
<organism evidence="9 10">
    <name type="scientific">Candidatus Neomicrothrix subdominans</name>
    <dbReference type="NCBI Taxonomy" id="2954438"/>
    <lineage>
        <taxon>Bacteria</taxon>
        <taxon>Bacillati</taxon>
        <taxon>Actinomycetota</taxon>
        <taxon>Acidimicrobiia</taxon>
        <taxon>Acidimicrobiales</taxon>
        <taxon>Microthrixaceae</taxon>
        <taxon>Candidatus Neomicrothrix</taxon>
    </lineage>
</organism>
<evidence type="ECO:0000256" key="3">
    <source>
        <dbReference type="ARBA" id="ARBA00022475"/>
    </source>
</evidence>
<proteinExistence type="inferred from homology"/>
<evidence type="ECO:0000256" key="4">
    <source>
        <dbReference type="ARBA" id="ARBA00022692"/>
    </source>
</evidence>
<evidence type="ECO:0000313" key="9">
    <source>
        <dbReference type="EMBL" id="MBK9296805.1"/>
    </source>
</evidence>
<dbReference type="GO" id="GO:0005886">
    <property type="term" value="C:plasma membrane"/>
    <property type="evidence" value="ECO:0007669"/>
    <property type="project" value="UniProtKB-SubCell"/>
</dbReference>
<evidence type="ECO:0000256" key="5">
    <source>
        <dbReference type="ARBA" id="ARBA00022989"/>
    </source>
</evidence>
<dbReference type="Gene3D" id="1.10.287.3510">
    <property type="match status" value="1"/>
</dbReference>
<dbReference type="PANTHER" id="PTHR34583:SF2">
    <property type="entry name" value="ANTIPORTER SUBUNIT MNHC2-RELATED"/>
    <property type="match status" value="1"/>
</dbReference>
<dbReference type="AlphaFoldDB" id="A0A936TFN5"/>
<dbReference type="EMBL" id="JADJZA010000006">
    <property type="protein sequence ID" value="MBK9296805.1"/>
    <property type="molecule type" value="Genomic_DNA"/>
</dbReference>
<keyword evidence="5 8" id="KW-1133">Transmembrane helix</keyword>
<dbReference type="InterPro" id="IPR039428">
    <property type="entry name" value="NUOK/Mnh_C1-like"/>
</dbReference>
<feature type="transmembrane region" description="Helical" evidence="8">
    <location>
        <begin position="28"/>
        <end position="51"/>
    </location>
</feature>
<evidence type="ECO:0000256" key="6">
    <source>
        <dbReference type="ARBA" id="ARBA00023136"/>
    </source>
</evidence>
<accession>A0A936TFN5</accession>
<evidence type="ECO:0000256" key="7">
    <source>
        <dbReference type="SAM" id="MobiDB-lite"/>
    </source>
</evidence>
<evidence type="ECO:0000256" key="8">
    <source>
        <dbReference type="SAM" id="Phobius"/>
    </source>
</evidence>
<keyword evidence="4 8" id="KW-0812">Transmembrane</keyword>
<feature type="transmembrane region" description="Helical" evidence="8">
    <location>
        <begin position="71"/>
        <end position="93"/>
    </location>
</feature>
<reference evidence="9 10" key="1">
    <citation type="submission" date="2020-10" db="EMBL/GenBank/DDBJ databases">
        <title>Connecting structure to function with the recovery of over 1000 high-quality activated sludge metagenome-assembled genomes encoding full-length rRNA genes using long-read sequencing.</title>
        <authorList>
            <person name="Singleton C.M."/>
            <person name="Petriglieri F."/>
            <person name="Kristensen J.M."/>
            <person name="Kirkegaard R.H."/>
            <person name="Michaelsen T.Y."/>
            <person name="Andersen M.H."/>
            <person name="Karst S.M."/>
            <person name="Dueholm M.S."/>
            <person name="Nielsen P.H."/>
            <person name="Albertsen M."/>
        </authorList>
    </citation>
    <scope>NUCLEOTIDE SEQUENCE [LARGE SCALE GENOMIC DNA]</scope>
    <source>
        <strain evidence="9">Lyne_18-Q3-R50-59_MAXAC.006</strain>
    </source>
</reference>
<sequence length="181" mass="19282">MSLTLAAGAALLFGIGTWLLLQRRLSRIIIGLGLISHGANLLLVTSGRGGLPAFLSGTPNDPDRYVDPLPQAMLLTAIVISFGVTAFLLAMAWRSFVLTGDDLVEDDREDRRVARERDAALDEEVADTELTGERLASAKAGKNPDGLTDAALARHDEDPGPDRDIKPDSDSPGAGRRDGPR</sequence>
<evidence type="ECO:0000256" key="1">
    <source>
        <dbReference type="ARBA" id="ARBA00004651"/>
    </source>
</evidence>
<evidence type="ECO:0000256" key="2">
    <source>
        <dbReference type="ARBA" id="ARBA00010388"/>
    </source>
</evidence>
<comment type="subcellular location">
    <subcellularLocation>
        <location evidence="1">Cell membrane</location>
        <topology evidence="1">Multi-pass membrane protein</topology>
    </subcellularLocation>
</comment>
<name>A0A936TFN5_9ACTN</name>